<evidence type="ECO:0000313" key="3">
    <source>
        <dbReference type="Proteomes" id="UP000291822"/>
    </source>
</evidence>
<keyword evidence="1" id="KW-0472">Membrane</keyword>
<comment type="caution">
    <text evidence="2">The sequence shown here is derived from an EMBL/GenBank/DDBJ whole genome shotgun (WGS) entry which is preliminary data.</text>
</comment>
<evidence type="ECO:0008006" key="4">
    <source>
        <dbReference type="Google" id="ProtNLM"/>
    </source>
</evidence>
<feature type="transmembrane region" description="Helical" evidence="1">
    <location>
        <begin position="32"/>
        <end position="51"/>
    </location>
</feature>
<dbReference type="Proteomes" id="UP000291822">
    <property type="component" value="Unassembled WGS sequence"/>
</dbReference>
<proteinExistence type="predicted"/>
<protein>
    <recommendedName>
        <fullName evidence="4">Transmembrane protein</fullName>
    </recommendedName>
</protein>
<evidence type="ECO:0000313" key="2">
    <source>
        <dbReference type="EMBL" id="TCI06379.1"/>
    </source>
</evidence>
<keyword evidence="1" id="KW-1133">Transmembrane helix</keyword>
<feature type="transmembrane region" description="Helical" evidence="1">
    <location>
        <begin position="63"/>
        <end position="83"/>
    </location>
</feature>
<keyword evidence="1" id="KW-0812">Transmembrane</keyword>
<dbReference type="RefSeq" id="WP_131413043.1">
    <property type="nucleotide sequence ID" value="NZ_SJTG01000006.1"/>
</dbReference>
<accession>A0A4R0YJK7</accession>
<reference evidence="2 3" key="1">
    <citation type="submission" date="2019-02" db="EMBL/GenBank/DDBJ databases">
        <title>Dyella amyloliquefaciens sp. nov., isolated from forest soil.</title>
        <authorList>
            <person name="Gao Z.-H."/>
            <person name="Qiu L.-H."/>
        </authorList>
    </citation>
    <scope>NUCLEOTIDE SEQUENCE [LARGE SCALE GENOMIC DNA]</scope>
    <source>
        <strain evidence="2 3">KACC 12747</strain>
    </source>
</reference>
<evidence type="ECO:0000256" key="1">
    <source>
        <dbReference type="SAM" id="Phobius"/>
    </source>
</evidence>
<organism evidence="2 3">
    <name type="scientific">Dyella soli</name>
    <dbReference type="NCBI Taxonomy" id="522319"/>
    <lineage>
        <taxon>Bacteria</taxon>
        <taxon>Pseudomonadati</taxon>
        <taxon>Pseudomonadota</taxon>
        <taxon>Gammaproteobacteria</taxon>
        <taxon>Lysobacterales</taxon>
        <taxon>Rhodanobacteraceae</taxon>
        <taxon>Dyella</taxon>
    </lineage>
</organism>
<name>A0A4R0YJK7_9GAMM</name>
<dbReference type="EMBL" id="SJTG01000006">
    <property type="protein sequence ID" value="TCI06379.1"/>
    <property type="molecule type" value="Genomic_DNA"/>
</dbReference>
<keyword evidence="3" id="KW-1185">Reference proteome</keyword>
<gene>
    <name evidence="2" type="ORF">EZM97_33370</name>
</gene>
<feature type="transmembrane region" description="Helical" evidence="1">
    <location>
        <begin position="6"/>
        <end position="25"/>
    </location>
</feature>
<sequence>MHTVIVIGSGLLLLGFMLLVGNWTGLGVTRGALLFVPVWLALSAVNLWLGVSRAGYGVGEEMPIFLIVFGAPAVVALGAWWFFRG</sequence>
<dbReference type="AlphaFoldDB" id="A0A4R0YJK7"/>